<sequence>MDLEERTDSGMNMGSFEPGFDLSSEPGLEFPKRIKMMIKLQKRNMNKELEVVLLTNSKGHRLHFGNLLREDVVTVQSARKSTLTLFHSHRRFVSDMLQYLGEDIEISNLGFGLDFDLERVDPGREDSGEPLTRERVEEVATRLGYVLESTPAFNHTNARLIYATSDDAIRIPHFDR</sequence>
<proteinExistence type="predicted"/>
<dbReference type="Proteomes" id="UP000712600">
    <property type="component" value="Unassembled WGS sequence"/>
</dbReference>
<organism evidence="1 2">
    <name type="scientific">Brassica cretica</name>
    <name type="common">Mustard</name>
    <dbReference type="NCBI Taxonomy" id="69181"/>
    <lineage>
        <taxon>Eukaryota</taxon>
        <taxon>Viridiplantae</taxon>
        <taxon>Streptophyta</taxon>
        <taxon>Embryophyta</taxon>
        <taxon>Tracheophyta</taxon>
        <taxon>Spermatophyta</taxon>
        <taxon>Magnoliopsida</taxon>
        <taxon>eudicotyledons</taxon>
        <taxon>Gunneridae</taxon>
        <taxon>Pentapetalae</taxon>
        <taxon>rosids</taxon>
        <taxon>malvids</taxon>
        <taxon>Brassicales</taxon>
        <taxon>Brassicaceae</taxon>
        <taxon>Brassiceae</taxon>
        <taxon>Brassica</taxon>
    </lineage>
</organism>
<reference evidence="1" key="1">
    <citation type="submission" date="2019-12" db="EMBL/GenBank/DDBJ databases">
        <title>Genome sequencing and annotation of Brassica cretica.</title>
        <authorList>
            <person name="Studholme D.J."/>
            <person name="Sarris P."/>
        </authorList>
    </citation>
    <scope>NUCLEOTIDE SEQUENCE</scope>
    <source>
        <strain evidence="1">PFS-109/04</strain>
        <tissue evidence="1">Leaf</tissue>
    </source>
</reference>
<gene>
    <name evidence="1" type="ORF">F2Q69_00001351</name>
</gene>
<name>A0A8S9P928_BRACR</name>
<comment type="caution">
    <text evidence="1">The sequence shown here is derived from an EMBL/GenBank/DDBJ whole genome shotgun (WGS) entry which is preliminary data.</text>
</comment>
<dbReference type="AlphaFoldDB" id="A0A8S9P928"/>
<evidence type="ECO:0000313" key="2">
    <source>
        <dbReference type="Proteomes" id="UP000712600"/>
    </source>
</evidence>
<dbReference type="EMBL" id="QGKX02001521">
    <property type="protein sequence ID" value="KAF3511760.1"/>
    <property type="molecule type" value="Genomic_DNA"/>
</dbReference>
<evidence type="ECO:0000313" key="1">
    <source>
        <dbReference type="EMBL" id="KAF3511760.1"/>
    </source>
</evidence>
<accession>A0A8S9P928</accession>
<protein>
    <submittedName>
        <fullName evidence="1">Uncharacterized protein</fullName>
    </submittedName>
</protein>